<dbReference type="FunCoup" id="T1F765">
    <property type="interactions" value="1106"/>
</dbReference>
<dbReference type="GeneID" id="20204664"/>
<feature type="compositionally biased region" description="Basic residues" evidence="3">
    <location>
        <begin position="505"/>
        <end position="531"/>
    </location>
</feature>
<reference evidence="6" key="1">
    <citation type="submission" date="2012-12" db="EMBL/GenBank/DDBJ databases">
        <authorList>
            <person name="Hellsten U."/>
            <person name="Grimwood J."/>
            <person name="Chapman J.A."/>
            <person name="Shapiro H."/>
            <person name="Aerts A."/>
            <person name="Otillar R.P."/>
            <person name="Terry A.Y."/>
            <person name="Boore J.L."/>
            <person name="Simakov O."/>
            <person name="Marletaz F."/>
            <person name="Cho S.-J."/>
            <person name="Edsinger-Gonzales E."/>
            <person name="Havlak P."/>
            <person name="Kuo D.-H."/>
            <person name="Larsson T."/>
            <person name="Lv J."/>
            <person name="Arendt D."/>
            <person name="Savage R."/>
            <person name="Osoegawa K."/>
            <person name="de Jong P."/>
            <person name="Lindberg D.R."/>
            <person name="Seaver E.C."/>
            <person name="Weisblat D.A."/>
            <person name="Putnam N.H."/>
            <person name="Grigoriev I.V."/>
            <person name="Rokhsar D.S."/>
        </authorList>
    </citation>
    <scope>NUCLEOTIDE SEQUENCE</scope>
</reference>
<dbReference type="EnsemblMetazoa" id="HelroT173738">
    <property type="protein sequence ID" value="HelroP173738"/>
    <property type="gene ID" value="HelroG173738"/>
</dbReference>
<feature type="region of interest" description="Disordered" evidence="3">
    <location>
        <begin position="139"/>
        <end position="204"/>
    </location>
</feature>
<dbReference type="CTD" id="20204664"/>
<name>T1F765_HELRO</name>
<sequence>MPRGKKKFIDKKHAITFSLVNRSQRDPEAANDEAPQRNSQKEEQLKYGIYFDDDYNYLKHLKDVDEFYQVQPDSFRVGKRSSDMLKEVPIEEKPRLLLPSSVFASNGETVVGLLNMAAPVSGPHPDLDPDILAALDGEVDPHDEMDDDFIVKANDGEKMDEGEFDDDEDDDDEDDDDDTLKSENNNDEDDDETQRKETKDHKISKQMVDNLSRYFKTLPDYDKNVYEGSDDGDYFDGGGGDAFDVDIKQRTGRKKCSNNKDDDSDEVVSRVTGSSMTSSVIRRNENLRFIDAKFEKFYKDFKNDDDDDDDVELVEAHNNQLKSDVFQQLSNQFQDMSRYKEIKMKDFEPSHDKSHILPYLSTKSPHKTDMEVPSKVDDDEDNDDDENEDDDKNDVEDDDEEDEDDDLEERTIVSNRYSSIAGSSCSSYRNQPKTITLQMVSDMIRKKRDKRPTRIATATNTSSSTSSSSVNKKDTGDDDDEMPLDPDRNKLLVLERSKDETTRERKARKQAIKDNRRIRRAAKRAAKKSGK</sequence>
<reference evidence="4 6" key="2">
    <citation type="journal article" date="2013" name="Nature">
        <title>Insights into bilaterian evolution from three spiralian genomes.</title>
        <authorList>
            <person name="Simakov O."/>
            <person name="Marletaz F."/>
            <person name="Cho S.J."/>
            <person name="Edsinger-Gonzales E."/>
            <person name="Havlak P."/>
            <person name="Hellsten U."/>
            <person name="Kuo D.H."/>
            <person name="Larsson T."/>
            <person name="Lv J."/>
            <person name="Arendt D."/>
            <person name="Savage R."/>
            <person name="Osoegawa K."/>
            <person name="de Jong P."/>
            <person name="Grimwood J."/>
            <person name="Chapman J.A."/>
            <person name="Shapiro H."/>
            <person name="Aerts A."/>
            <person name="Otillar R.P."/>
            <person name="Terry A.Y."/>
            <person name="Boore J.L."/>
            <person name="Grigoriev I.V."/>
            <person name="Lindberg D.R."/>
            <person name="Seaver E.C."/>
            <person name="Weisblat D.A."/>
            <person name="Putnam N.H."/>
            <person name="Rokhsar D.S."/>
        </authorList>
    </citation>
    <scope>NUCLEOTIDE SEQUENCE</scope>
</reference>
<dbReference type="eggNOG" id="KOG2637">
    <property type="taxonomic scope" value="Eukaryota"/>
</dbReference>
<feature type="compositionally biased region" description="Polar residues" evidence="3">
    <location>
        <begin position="428"/>
        <end position="439"/>
    </location>
</feature>
<feature type="region of interest" description="Disordered" evidence="3">
    <location>
        <begin position="345"/>
        <end position="531"/>
    </location>
</feature>
<feature type="compositionally biased region" description="Basic and acidic residues" evidence="3">
    <location>
        <begin position="366"/>
        <end position="376"/>
    </location>
</feature>
<feature type="compositionally biased region" description="Low complexity" evidence="3">
    <location>
        <begin position="456"/>
        <end position="469"/>
    </location>
</feature>
<dbReference type="InParanoid" id="T1F765"/>
<evidence type="ECO:0000256" key="3">
    <source>
        <dbReference type="SAM" id="MobiDB-lite"/>
    </source>
</evidence>
<evidence type="ECO:0000313" key="4">
    <source>
        <dbReference type="EMBL" id="ESO03443.1"/>
    </source>
</evidence>
<feature type="compositionally biased region" description="Acidic residues" evidence="3">
    <location>
        <begin position="139"/>
        <end position="148"/>
    </location>
</feature>
<dbReference type="PANTHER" id="PTHR21531">
    <property type="entry name" value="LOW-TEMPERATURE VIABILITY PROTEIN LTV1-RELATED"/>
    <property type="match status" value="1"/>
</dbReference>
<dbReference type="GO" id="GO:0000056">
    <property type="term" value="P:ribosomal small subunit export from nucleus"/>
    <property type="evidence" value="ECO:0000318"/>
    <property type="project" value="GO_Central"/>
</dbReference>
<protein>
    <recommendedName>
        <fullName evidence="2">Protein LTV1 homolog</fullName>
    </recommendedName>
</protein>
<dbReference type="AlphaFoldDB" id="T1F765"/>
<evidence type="ECO:0000256" key="1">
    <source>
        <dbReference type="ARBA" id="ARBA00009078"/>
    </source>
</evidence>
<dbReference type="STRING" id="6412.T1F765"/>
<feature type="compositionally biased region" description="Basic and acidic residues" evidence="3">
    <location>
        <begin position="193"/>
        <end position="203"/>
    </location>
</feature>
<dbReference type="OrthoDB" id="5852896at2759"/>
<feature type="region of interest" description="Disordered" evidence="3">
    <location>
        <begin position="20"/>
        <end position="43"/>
    </location>
</feature>
<comment type="similarity">
    <text evidence="1">Belongs to the LTV1 family.</text>
</comment>
<gene>
    <name evidence="5" type="primary">20204664</name>
    <name evidence="4" type="ORF">HELRODRAFT_173738</name>
</gene>
<dbReference type="Pfam" id="PF04180">
    <property type="entry name" value="LTV"/>
    <property type="match status" value="1"/>
</dbReference>
<accession>T1F765</accession>
<reference evidence="5" key="3">
    <citation type="submission" date="2015-06" db="UniProtKB">
        <authorList>
            <consortium name="EnsemblMetazoa"/>
        </authorList>
    </citation>
    <scope>IDENTIFICATION</scope>
</reference>
<dbReference type="InterPro" id="IPR007307">
    <property type="entry name" value="Ltv1"/>
</dbReference>
<proteinExistence type="inferred from homology"/>
<feature type="compositionally biased region" description="Acidic residues" evidence="3">
    <location>
        <begin position="162"/>
        <end position="178"/>
    </location>
</feature>
<dbReference type="Proteomes" id="UP000015101">
    <property type="component" value="Unassembled WGS sequence"/>
</dbReference>
<evidence type="ECO:0000313" key="5">
    <source>
        <dbReference type="EnsemblMetazoa" id="HelroP173738"/>
    </source>
</evidence>
<dbReference type="EMBL" id="AMQM01004691">
    <property type="status" value="NOT_ANNOTATED_CDS"/>
    <property type="molecule type" value="Genomic_DNA"/>
</dbReference>
<dbReference type="GO" id="GO:0005829">
    <property type="term" value="C:cytosol"/>
    <property type="evidence" value="ECO:0000318"/>
    <property type="project" value="GO_Central"/>
</dbReference>
<evidence type="ECO:0000313" key="6">
    <source>
        <dbReference type="Proteomes" id="UP000015101"/>
    </source>
</evidence>
<dbReference type="HOGENOM" id="CLU_513177_0_0_1"/>
<dbReference type="GO" id="GO:0005634">
    <property type="term" value="C:nucleus"/>
    <property type="evidence" value="ECO:0000318"/>
    <property type="project" value="GO_Central"/>
</dbReference>
<keyword evidence="6" id="KW-1185">Reference proteome</keyword>
<feature type="compositionally biased region" description="Acidic residues" evidence="3">
    <location>
        <begin position="377"/>
        <end position="408"/>
    </location>
</feature>
<dbReference type="KEGG" id="hro:HELRODRAFT_173738"/>
<evidence type="ECO:0000256" key="2">
    <source>
        <dbReference type="ARBA" id="ARBA00021561"/>
    </source>
</evidence>
<feature type="compositionally biased region" description="Basic and acidic residues" evidence="3">
    <location>
        <begin position="485"/>
        <end position="504"/>
    </location>
</feature>
<dbReference type="PANTHER" id="PTHR21531:SF0">
    <property type="entry name" value="PROTEIN LTV1 HOMOLOG"/>
    <property type="match status" value="1"/>
</dbReference>
<dbReference type="GO" id="GO:0030688">
    <property type="term" value="C:preribosome, small subunit precursor"/>
    <property type="evidence" value="ECO:0000318"/>
    <property type="project" value="GO_Central"/>
</dbReference>
<feature type="compositionally biased region" description="Basic and acidic residues" evidence="3">
    <location>
        <begin position="345"/>
        <end position="355"/>
    </location>
</feature>
<organism evidence="5 6">
    <name type="scientific">Helobdella robusta</name>
    <name type="common">Californian leech</name>
    <dbReference type="NCBI Taxonomy" id="6412"/>
    <lineage>
        <taxon>Eukaryota</taxon>
        <taxon>Metazoa</taxon>
        <taxon>Spiralia</taxon>
        <taxon>Lophotrochozoa</taxon>
        <taxon>Annelida</taxon>
        <taxon>Clitellata</taxon>
        <taxon>Hirudinea</taxon>
        <taxon>Rhynchobdellida</taxon>
        <taxon>Glossiphoniidae</taxon>
        <taxon>Helobdella</taxon>
    </lineage>
</organism>
<dbReference type="RefSeq" id="XP_009018591.1">
    <property type="nucleotide sequence ID" value="XM_009020343.1"/>
</dbReference>
<dbReference type="EMBL" id="KB096633">
    <property type="protein sequence ID" value="ESO03443.1"/>
    <property type="molecule type" value="Genomic_DNA"/>
</dbReference>
<dbReference type="GO" id="GO:0042274">
    <property type="term" value="P:ribosomal small subunit biogenesis"/>
    <property type="evidence" value="ECO:0000318"/>
    <property type="project" value="GO_Central"/>
</dbReference>
<feature type="compositionally biased region" description="Low complexity" evidence="3">
    <location>
        <begin position="418"/>
        <end position="427"/>
    </location>
</feature>